<comment type="caution">
    <text evidence="1">The sequence shown here is derived from an EMBL/GenBank/DDBJ whole genome shotgun (WGS) entry which is preliminary data.</text>
</comment>
<protein>
    <submittedName>
        <fullName evidence="1">Uncharacterized protein</fullName>
    </submittedName>
</protein>
<proteinExistence type="predicted"/>
<evidence type="ECO:0000313" key="2">
    <source>
        <dbReference type="Proteomes" id="UP001396334"/>
    </source>
</evidence>
<dbReference type="EMBL" id="JBBPBN010000015">
    <property type="protein sequence ID" value="KAK9024783.1"/>
    <property type="molecule type" value="Genomic_DNA"/>
</dbReference>
<evidence type="ECO:0000313" key="1">
    <source>
        <dbReference type="EMBL" id="KAK9024783.1"/>
    </source>
</evidence>
<gene>
    <name evidence="1" type="ORF">V6N11_004936</name>
</gene>
<organism evidence="1 2">
    <name type="scientific">Hibiscus sabdariffa</name>
    <name type="common">roselle</name>
    <dbReference type="NCBI Taxonomy" id="183260"/>
    <lineage>
        <taxon>Eukaryota</taxon>
        <taxon>Viridiplantae</taxon>
        <taxon>Streptophyta</taxon>
        <taxon>Embryophyta</taxon>
        <taxon>Tracheophyta</taxon>
        <taxon>Spermatophyta</taxon>
        <taxon>Magnoliopsida</taxon>
        <taxon>eudicotyledons</taxon>
        <taxon>Gunneridae</taxon>
        <taxon>Pentapetalae</taxon>
        <taxon>rosids</taxon>
        <taxon>malvids</taxon>
        <taxon>Malvales</taxon>
        <taxon>Malvaceae</taxon>
        <taxon>Malvoideae</taxon>
        <taxon>Hibiscus</taxon>
    </lineage>
</organism>
<name>A0ABR2SHN0_9ROSI</name>
<accession>A0ABR2SHN0</accession>
<keyword evidence="2" id="KW-1185">Reference proteome</keyword>
<reference evidence="1 2" key="1">
    <citation type="journal article" date="2024" name="G3 (Bethesda)">
        <title>Genome assembly of Hibiscus sabdariffa L. provides insights into metabolisms of medicinal natural products.</title>
        <authorList>
            <person name="Kim T."/>
        </authorList>
    </citation>
    <scope>NUCLEOTIDE SEQUENCE [LARGE SCALE GENOMIC DNA]</scope>
    <source>
        <strain evidence="1">TK-2024</strain>
        <tissue evidence="1">Old leaves</tissue>
    </source>
</reference>
<dbReference type="Proteomes" id="UP001396334">
    <property type="component" value="Unassembled WGS sequence"/>
</dbReference>
<sequence>MWSWFGHPPRCSHWHVFGHLDATCGMLAQHGGTHMGDLQVDLGIDVGRGEKVVGSVRIAVVENAQERDMSITEHGEVGIVDSLVGSSVVQEDVMSENSFDLLVDDADGQDEVPLSPKKSRLAAGGVVDPNVTAISDSLLKEILGVELSTEMADSLISPITRKEIKDVLFAMNGNKAPGSYGYSAKFF</sequence>